<comment type="cofactor">
    <cofactor evidence="8">
        <name>Zn(2+)</name>
        <dbReference type="ChEBI" id="CHEBI:29105"/>
    </cofactor>
    <text evidence="8">Binds 1 zinc ion.</text>
</comment>
<evidence type="ECO:0000256" key="5">
    <source>
        <dbReference type="ARBA" id="ARBA00023015"/>
    </source>
</evidence>
<evidence type="ECO:0000256" key="1">
    <source>
        <dbReference type="ARBA" id="ARBA00022491"/>
    </source>
</evidence>
<dbReference type="PANTHER" id="PTHR30455:SF2">
    <property type="entry name" value="TRANSCRIPTIONAL REPRESSOR NRDR"/>
    <property type="match status" value="1"/>
</dbReference>
<dbReference type="PANTHER" id="PTHR30455">
    <property type="entry name" value="TRANSCRIPTIONAL REPRESSOR NRDR"/>
    <property type="match status" value="1"/>
</dbReference>
<evidence type="ECO:0000313" key="10">
    <source>
        <dbReference type="EMBL" id="TQV85299.1"/>
    </source>
</evidence>
<keyword evidence="3 8" id="KW-0863">Zinc-finger</keyword>
<keyword evidence="7 8" id="KW-0804">Transcription</keyword>
<dbReference type="PROSITE" id="PS51161">
    <property type="entry name" value="ATP_CONE"/>
    <property type="match status" value="1"/>
</dbReference>
<dbReference type="Pfam" id="PF22811">
    <property type="entry name" value="Zn_ribbon_NrdR"/>
    <property type="match status" value="1"/>
</dbReference>
<organism evidence="10 11">
    <name type="scientific">Aliikangiella coralliicola</name>
    <dbReference type="NCBI Taxonomy" id="2592383"/>
    <lineage>
        <taxon>Bacteria</taxon>
        <taxon>Pseudomonadati</taxon>
        <taxon>Pseudomonadota</taxon>
        <taxon>Gammaproteobacteria</taxon>
        <taxon>Oceanospirillales</taxon>
        <taxon>Pleioneaceae</taxon>
        <taxon>Aliikangiella</taxon>
    </lineage>
</organism>
<evidence type="ECO:0000256" key="4">
    <source>
        <dbReference type="ARBA" id="ARBA00022840"/>
    </source>
</evidence>
<gene>
    <name evidence="8 10" type="primary">nrdR</name>
    <name evidence="10" type="ORF">FLL46_19220</name>
</gene>
<comment type="similarity">
    <text evidence="8">Belongs to the NrdR family.</text>
</comment>
<keyword evidence="5 8" id="KW-0805">Transcription regulation</keyword>
<accession>A0A545U743</accession>
<sequence>MRCPFCSFQDTKVIDSRLVAEGDQVRRRRECIECGERFTTFEGAELVMPRVIKSDGSRQPFDDAKMKAGVLRAVEKRPVSVEDVEKSILSIQSHLRAMGEREVSAQVIGELVMDALKKLDQVAFVRFASVYRRFQDVSEFRQEIERLESND</sequence>
<dbReference type="InterPro" id="IPR005144">
    <property type="entry name" value="ATP-cone_dom"/>
</dbReference>
<dbReference type="GO" id="GO:0003677">
    <property type="term" value="F:DNA binding"/>
    <property type="evidence" value="ECO:0007669"/>
    <property type="project" value="UniProtKB-KW"/>
</dbReference>
<proteinExistence type="inferred from homology"/>
<keyword evidence="8" id="KW-0479">Metal-binding</keyword>
<dbReference type="GO" id="GO:0045892">
    <property type="term" value="P:negative regulation of DNA-templated transcription"/>
    <property type="evidence" value="ECO:0007669"/>
    <property type="project" value="UniProtKB-UniRule"/>
</dbReference>
<evidence type="ECO:0000256" key="7">
    <source>
        <dbReference type="ARBA" id="ARBA00023163"/>
    </source>
</evidence>
<feature type="domain" description="ATP-cone" evidence="9">
    <location>
        <begin position="49"/>
        <end position="139"/>
    </location>
</feature>
<comment type="function">
    <text evidence="8">Negatively regulates transcription of bacterial ribonucleotide reductase nrd genes and operons by binding to NrdR-boxes.</text>
</comment>
<evidence type="ECO:0000256" key="8">
    <source>
        <dbReference type="HAMAP-Rule" id="MF_00440"/>
    </source>
</evidence>
<reference evidence="10 11" key="1">
    <citation type="submission" date="2019-07" db="EMBL/GenBank/DDBJ databases">
        <title>Draft genome for Aliikangiella sp. M105.</title>
        <authorList>
            <person name="Wang G."/>
        </authorList>
    </citation>
    <scope>NUCLEOTIDE SEQUENCE [LARGE SCALE GENOMIC DNA]</scope>
    <source>
        <strain evidence="10 11">M105</strain>
    </source>
</reference>
<keyword evidence="2 8" id="KW-0547">Nucleotide-binding</keyword>
<dbReference type="GO" id="GO:0008270">
    <property type="term" value="F:zinc ion binding"/>
    <property type="evidence" value="ECO:0007669"/>
    <property type="project" value="UniProtKB-UniRule"/>
</dbReference>
<keyword evidence="4 8" id="KW-0067">ATP-binding</keyword>
<comment type="caution">
    <text evidence="10">The sequence shown here is derived from an EMBL/GenBank/DDBJ whole genome shotgun (WGS) entry which is preliminary data.</text>
</comment>
<feature type="zinc finger region" evidence="8">
    <location>
        <begin position="3"/>
        <end position="34"/>
    </location>
</feature>
<evidence type="ECO:0000313" key="11">
    <source>
        <dbReference type="Proteomes" id="UP000315439"/>
    </source>
</evidence>
<dbReference type="OrthoDB" id="9807461at2"/>
<keyword evidence="11" id="KW-1185">Reference proteome</keyword>
<keyword evidence="8" id="KW-0862">Zinc</keyword>
<dbReference type="NCBIfam" id="TIGR00244">
    <property type="entry name" value="transcriptional regulator NrdR"/>
    <property type="match status" value="1"/>
</dbReference>
<dbReference type="InterPro" id="IPR003796">
    <property type="entry name" value="RNR_NrdR-like"/>
</dbReference>
<dbReference type="GO" id="GO:0005524">
    <property type="term" value="F:ATP binding"/>
    <property type="evidence" value="ECO:0007669"/>
    <property type="project" value="UniProtKB-UniRule"/>
</dbReference>
<evidence type="ECO:0000256" key="3">
    <source>
        <dbReference type="ARBA" id="ARBA00022771"/>
    </source>
</evidence>
<dbReference type="EMBL" id="VIKS01000012">
    <property type="protein sequence ID" value="TQV85299.1"/>
    <property type="molecule type" value="Genomic_DNA"/>
</dbReference>
<dbReference type="RefSeq" id="WP_142932976.1">
    <property type="nucleotide sequence ID" value="NZ_ML660168.1"/>
</dbReference>
<dbReference type="InterPro" id="IPR055173">
    <property type="entry name" value="NrdR-like_N"/>
</dbReference>
<dbReference type="AlphaFoldDB" id="A0A545U743"/>
<dbReference type="HAMAP" id="MF_00440">
    <property type="entry name" value="NrdR"/>
    <property type="match status" value="1"/>
</dbReference>
<evidence type="ECO:0000256" key="2">
    <source>
        <dbReference type="ARBA" id="ARBA00022741"/>
    </source>
</evidence>
<dbReference type="Proteomes" id="UP000315439">
    <property type="component" value="Unassembled WGS sequence"/>
</dbReference>
<evidence type="ECO:0000256" key="6">
    <source>
        <dbReference type="ARBA" id="ARBA00023125"/>
    </source>
</evidence>
<evidence type="ECO:0000259" key="9">
    <source>
        <dbReference type="PROSITE" id="PS51161"/>
    </source>
</evidence>
<protein>
    <recommendedName>
        <fullName evidence="8">Transcriptional repressor NrdR</fullName>
    </recommendedName>
</protein>
<dbReference type="Pfam" id="PF03477">
    <property type="entry name" value="ATP-cone"/>
    <property type="match status" value="1"/>
</dbReference>
<keyword evidence="6 8" id="KW-0238">DNA-binding</keyword>
<keyword evidence="1 8" id="KW-0678">Repressor</keyword>
<name>A0A545U743_9GAMM</name>